<gene>
    <name evidence="8" type="ORF">Nepgr_029242</name>
</gene>
<dbReference type="PANTHER" id="PTHR23292">
    <property type="entry name" value="LIPOPOLYSACCHARIDE-INDUCED TUMOR NECROSIS FACTOR-ALPHA FACTOR"/>
    <property type="match status" value="1"/>
</dbReference>
<dbReference type="EMBL" id="BSYO01000033">
    <property type="protein sequence ID" value="GMH27399.1"/>
    <property type="molecule type" value="Genomic_DNA"/>
</dbReference>
<comment type="similarity">
    <text evidence="2">Belongs to the CDIP1/LITAF family.</text>
</comment>
<evidence type="ECO:0000256" key="5">
    <source>
        <dbReference type="ARBA" id="ARBA00023136"/>
    </source>
</evidence>
<keyword evidence="6" id="KW-0812">Transmembrane</keyword>
<dbReference type="Proteomes" id="UP001279734">
    <property type="component" value="Unassembled WGS sequence"/>
</dbReference>
<proteinExistence type="inferred from homology"/>
<dbReference type="Pfam" id="PF10601">
    <property type="entry name" value="zf-LITAF-like"/>
    <property type="match status" value="1"/>
</dbReference>
<evidence type="ECO:0000256" key="6">
    <source>
        <dbReference type="SAM" id="Phobius"/>
    </source>
</evidence>
<dbReference type="PANTHER" id="PTHR23292:SF6">
    <property type="entry name" value="FI16602P1-RELATED"/>
    <property type="match status" value="1"/>
</dbReference>
<keyword evidence="6" id="KW-1133">Transmembrane helix</keyword>
<evidence type="ECO:0000256" key="2">
    <source>
        <dbReference type="ARBA" id="ARBA00005975"/>
    </source>
</evidence>
<evidence type="ECO:0000259" key="7">
    <source>
        <dbReference type="PROSITE" id="PS51837"/>
    </source>
</evidence>
<organism evidence="8 9">
    <name type="scientific">Nepenthes gracilis</name>
    <name type="common">Slender pitcher plant</name>
    <dbReference type="NCBI Taxonomy" id="150966"/>
    <lineage>
        <taxon>Eukaryota</taxon>
        <taxon>Viridiplantae</taxon>
        <taxon>Streptophyta</taxon>
        <taxon>Embryophyta</taxon>
        <taxon>Tracheophyta</taxon>
        <taxon>Spermatophyta</taxon>
        <taxon>Magnoliopsida</taxon>
        <taxon>eudicotyledons</taxon>
        <taxon>Gunneridae</taxon>
        <taxon>Pentapetalae</taxon>
        <taxon>Caryophyllales</taxon>
        <taxon>Nepenthaceae</taxon>
        <taxon>Nepenthes</taxon>
    </lineage>
</organism>
<comment type="subcellular location">
    <subcellularLocation>
        <location evidence="1">Membrane</location>
        <topology evidence="1">Peripheral membrane protein</topology>
    </subcellularLocation>
</comment>
<dbReference type="GO" id="GO:0008270">
    <property type="term" value="F:zinc ion binding"/>
    <property type="evidence" value="ECO:0007669"/>
    <property type="project" value="TreeGrafter"/>
</dbReference>
<feature type="domain" description="LITAF" evidence="7">
    <location>
        <begin position="41"/>
        <end position="121"/>
    </location>
</feature>
<name>A0AAD3TDQ1_NEPGR</name>
<dbReference type="GO" id="GO:0016020">
    <property type="term" value="C:membrane"/>
    <property type="evidence" value="ECO:0007669"/>
    <property type="project" value="UniProtKB-SubCell"/>
</dbReference>
<keyword evidence="5 6" id="KW-0472">Membrane</keyword>
<dbReference type="PROSITE" id="PS51837">
    <property type="entry name" value="LITAF"/>
    <property type="match status" value="1"/>
</dbReference>
<accession>A0AAD3TDQ1</accession>
<dbReference type="SMART" id="SM00714">
    <property type="entry name" value="LITAF"/>
    <property type="match status" value="1"/>
</dbReference>
<evidence type="ECO:0000256" key="3">
    <source>
        <dbReference type="ARBA" id="ARBA00022723"/>
    </source>
</evidence>
<sequence>MSKKGEPVLGVPYVAGYPQQYYVGDSPYQAGVIPPTAIFDDPKGVPIQQTIYRDTPAPFNCSHCGNSGVTAVRSKPSLAAVVGCMMPMMLGICFLCPQMDCLWHKYHFCPSCGEKVANFEKSDPCAVMDPPHWVDGGNKPPNPCLIDPEEFRDEMPQAQVAFSILYVFPITLWPLLFLFQHQLQAIKLRFSSLADLVVVGLHLVNTYLV</sequence>
<comment type="caution">
    <text evidence="8">The sequence shown here is derived from an EMBL/GenBank/DDBJ whole genome shotgun (WGS) entry which is preliminary data.</text>
</comment>
<protein>
    <recommendedName>
        <fullName evidence="7">LITAF domain-containing protein</fullName>
    </recommendedName>
</protein>
<dbReference type="AlphaFoldDB" id="A0AAD3TDQ1"/>
<keyword evidence="4" id="KW-0862">Zinc</keyword>
<evidence type="ECO:0000313" key="8">
    <source>
        <dbReference type="EMBL" id="GMH27399.1"/>
    </source>
</evidence>
<reference evidence="8" key="1">
    <citation type="submission" date="2023-05" db="EMBL/GenBank/DDBJ databases">
        <title>Nepenthes gracilis genome sequencing.</title>
        <authorList>
            <person name="Fukushima K."/>
        </authorList>
    </citation>
    <scope>NUCLEOTIDE SEQUENCE</scope>
    <source>
        <strain evidence="8">SING2019-196</strain>
    </source>
</reference>
<evidence type="ECO:0000256" key="4">
    <source>
        <dbReference type="ARBA" id="ARBA00022833"/>
    </source>
</evidence>
<keyword evidence="9" id="KW-1185">Reference proteome</keyword>
<feature type="transmembrane region" description="Helical" evidence="6">
    <location>
        <begin position="160"/>
        <end position="178"/>
    </location>
</feature>
<evidence type="ECO:0000256" key="1">
    <source>
        <dbReference type="ARBA" id="ARBA00004170"/>
    </source>
</evidence>
<keyword evidence="3" id="KW-0479">Metal-binding</keyword>
<dbReference type="InterPro" id="IPR037519">
    <property type="entry name" value="LITAF_fam"/>
</dbReference>
<dbReference type="InterPro" id="IPR006629">
    <property type="entry name" value="LITAF"/>
</dbReference>
<evidence type="ECO:0000313" key="9">
    <source>
        <dbReference type="Proteomes" id="UP001279734"/>
    </source>
</evidence>